<evidence type="ECO:0000259" key="4">
    <source>
        <dbReference type="PROSITE" id="PS51898"/>
    </source>
</evidence>
<dbReference type="CDD" id="cd00796">
    <property type="entry name" value="INT_Rci_Hp1_C"/>
    <property type="match status" value="1"/>
</dbReference>
<dbReference type="PANTHER" id="PTHR30349:SF64">
    <property type="entry name" value="PROPHAGE INTEGRASE INTD-RELATED"/>
    <property type="match status" value="1"/>
</dbReference>
<accession>A0A7W8E1S2</accession>
<keyword evidence="2" id="KW-0238">DNA-binding</keyword>
<evidence type="ECO:0000256" key="1">
    <source>
        <dbReference type="ARBA" id="ARBA00008857"/>
    </source>
</evidence>
<dbReference type="Pfam" id="PF00589">
    <property type="entry name" value="Phage_integrase"/>
    <property type="match status" value="1"/>
</dbReference>
<proteinExistence type="inferred from homology"/>
<dbReference type="PANTHER" id="PTHR30349">
    <property type="entry name" value="PHAGE INTEGRASE-RELATED"/>
    <property type="match status" value="1"/>
</dbReference>
<dbReference type="GO" id="GO:0006310">
    <property type="term" value="P:DNA recombination"/>
    <property type="evidence" value="ECO:0007669"/>
    <property type="project" value="UniProtKB-KW"/>
</dbReference>
<keyword evidence="6" id="KW-1185">Reference proteome</keyword>
<reference evidence="5 6" key="1">
    <citation type="submission" date="2020-08" db="EMBL/GenBank/DDBJ databases">
        <title>Genomic Encyclopedia of Type Strains, Phase IV (KMG-V): Genome sequencing to study the core and pangenomes of soil and plant-associated prokaryotes.</title>
        <authorList>
            <person name="Whitman W."/>
        </authorList>
    </citation>
    <scope>NUCLEOTIDE SEQUENCE [LARGE SCALE GENOMIC DNA]</scope>
    <source>
        <strain evidence="5 6">M8UP14</strain>
    </source>
</reference>
<dbReference type="AlphaFoldDB" id="A0A7W8E1S2"/>
<dbReference type="EMBL" id="JACHIP010000001">
    <property type="protein sequence ID" value="MBB5055444.1"/>
    <property type="molecule type" value="Genomic_DNA"/>
</dbReference>
<evidence type="ECO:0000313" key="5">
    <source>
        <dbReference type="EMBL" id="MBB5055444.1"/>
    </source>
</evidence>
<gene>
    <name evidence="5" type="ORF">HDF16_000113</name>
</gene>
<keyword evidence="3" id="KW-0233">DNA recombination</keyword>
<dbReference type="RefSeq" id="WP_184213136.1">
    <property type="nucleotide sequence ID" value="NZ_JACHIP010000001.1"/>
</dbReference>
<sequence>MPRRRVVRKERGVFEKVPGSGIWWVRYIVDGREHREKVGRQGDAVDLYRVRRADALRGAKMPANMKNKGVKFEVIGKHALEWYIEHGRKDVKNFRIRMNIILKDFGNRVADEIKPSEIDDWLKKHDWSPATKNRYKNVFGKTFKIAFADGKVSGNPARLVEQRPEKNARLRFLSAEEEAKIREAISIRCPRHMPEFDIALNTGMRKSEQYSLEWNQISFRRKRILLDETKNGSSREIPMNKTCVKAFEELHADRPHEGRIFQSKYGRDLNDSRAWFDRVVEDSKVSRLTWHALRHTFISRLIMAGVDLRTAQELAGHKTISMTVRYAHLAPEHNQAAIEKLDPRIG</sequence>
<dbReference type="PROSITE" id="PS51898">
    <property type="entry name" value="TYR_RECOMBINASE"/>
    <property type="match status" value="1"/>
</dbReference>
<comment type="similarity">
    <text evidence="1">Belongs to the 'phage' integrase family.</text>
</comment>
<dbReference type="InterPro" id="IPR002104">
    <property type="entry name" value="Integrase_catalytic"/>
</dbReference>
<protein>
    <submittedName>
        <fullName evidence="5">Integrase</fullName>
    </submittedName>
</protein>
<dbReference type="InterPro" id="IPR013762">
    <property type="entry name" value="Integrase-like_cat_sf"/>
</dbReference>
<dbReference type="Gene3D" id="1.10.443.10">
    <property type="entry name" value="Intergrase catalytic core"/>
    <property type="match status" value="1"/>
</dbReference>
<evidence type="ECO:0000256" key="2">
    <source>
        <dbReference type="ARBA" id="ARBA00023125"/>
    </source>
</evidence>
<dbReference type="SUPFAM" id="SSF56349">
    <property type="entry name" value="DNA breaking-rejoining enzymes"/>
    <property type="match status" value="1"/>
</dbReference>
<dbReference type="Gene3D" id="1.10.150.130">
    <property type="match status" value="1"/>
</dbReference>
<organism evidence="5 6">
    <name type="scientific">Granulicella aggregans</name>
    <dbReference type="NCBI Taxonomy" id="474949"/>
    <lineage>
        <taxon>Bacteria</taxon>
        <taxon>Pseudomonadati</taxon>
        <taxon>Acidobacteriota</taxon>
        <taxon>Terriglobia</taxon>
        <taxon>Terriglobales</taxon>
        <taxon>Acidobacteriaceae</taxon>
        <taxon>Granulicella</taxon>
    </lineage>
</organism>
<dbReference type="Proteomes" id="UP000540989">
    <property type="component" value="Unassembled WGS sequence"/>
</dbReference>
<name>A0A7W8E1S2_9BACT</name>
<evidence type="ECO:0000313" key="6">
    <source>
        <dbReference type="Proteomes" id="UP000540989"/>
    </source>
</evidence>
<dbReference type="GO" id="GO:0003677">
    <property type="term" value="F:DNA binding"/>
    <property type="evidence" value="ECO:0007669"/>
    <property type="project" value="UniProtKB-KW"/>
</dbReference>
<dbReference type="InterPro" id="IPR011010">
    <property type="entry name" value="DNA_brk_join_enz"/>
</dbReference>
<dbReference type="GO" id="GO:0015074">
    <property type="term" value="P:DNA integration"/>
    <property type="evidence" value="ECO:0007669"/>
    <property type="project" value="InterPro"/>
</dbReference>
<feature type="domain" description="Tyr recombinase" evidence="4">
    <location>
        <begin position="168"/>
        <end position="339"/>
    </location>
</feature>
<comment type="caution">
    <text evidence="5">The sequence shown here is derived from an EMBL/GenBank/DDBJ whole genome shotgun (WGS) entry which is preliminary data.</text>
</comment>
<dbReference type="InterPro" id="IPR010998">
    <property type="entry name" value="Integrase_recombinase_N"/>
</dbReference>
<dbReference type="InterPro" id="IPR050090">
    <property type="entry name" value="Tyrosine_recombinase_XerCD"/>
</dbReference>
<evidence type="ECO:0000256" key="3">
    <source>
        <dbReference type="ARBA" id="ARBA00023172"/>
    </source>
</evidence>